<reference evidence="12" key="2">
    <citation type="submission" date="2019-11" db="EMBL/GenBank/DDBJ databases">
        <title>Whole genome comparisons of Staphylococcus agnetis isolates from cattle and chickens.</title>
        <authorList>
            <person name="Rhoads D."/>
            <person name="Shwani A."/>
            <person name="Adkins P."/>
            <person name="Calcutt M."/>
            <person name="Middleton J."/>
        </authorList>
    </citation>
    <scope>NUCLEOTIDE SEQUENCE</scope>
    <source>
        <strain evidence="12">1387</strain>
    </source>
</reference>
<keyword evidence="2" id="KW-0963">Cytoplasm</keyword>
<feature type="domain" description="OmpR/PhoB-type" evidence="11">
    <location>
        <begin position="122"/>
        <end position="221"/>
    </location>
</feature>
<dbReference type="Gene3D" id="1.10.10.10">
    <property type="entry name" value="Winged helix-like DNA-binding domain superfamily/Winged helix DNA-binding domain"/>
    <property type="match status" value="1"/>
</dbReference>
<keyword evidence="6 9" id="KW-0238">DNA-binding</keyword>
<dbReference type="Gene3D" id="3.40.50.2300">
    <property type="match status" value="1"/>
</dbReference>
<evidence type="ECO:0000259" key="11">
    <source>
        <dbReference type="PROSITE" id="PS51755"/>
    </source>
</evidence>
<organism evidence="12 15">
    <name type="scientific">Staphylococcus agnetis</name>
    <dbReference type="NCBI Taxonomy" id="985762"/>
    <lineage>
        <taxon>Bacteria</taxon>
        <taxon>Bacillati</taxon>
        <taxon>Bacillota</taxon>
        <taxon>Bacilli</taxon>
        <taxon>Bacillales</taxon>
        <taxon>Staphylococcaceae</taxon>
        <taxon>Staphylococcus</taxon>
    </lineage>
</organism>
<dbReference type="InterPro" id="IPR016032">
    <property type="entry name" value="Sig_transdc_resp-reg_C-effctor"/>
</dbReference>
<keyword evidence="3 8" id="KW-0597">Phosphoprotein</keyword>
<dbReference type="Proteomes" id="UP000195208">
    <property type="component" value="Unassembled WGS sequence"/>
</dbReference>
<dbReference type="SMART" id="SM00448">
    <property type="entry name" value="REC"/>
    <property type="match status" value="1"/>
</dbReference>
<dbReference type="GO" id="GO:0032993">
    <property type="term" value="C:protein-DNA complex"/>
    <property type="evidence" value="ECO:0007669"/>
    <property type="project" value="TreeGrafter"/>
</dbReference>
<comment type="subcellular location">
    <subcellularLocation>
        <location evidence="1">Cytoplasm</location>
    </subcellularLocation>
</comment>
<sequence>MSNKILIIEDDLDIQALIHLSLTSQHIGEADCASTFNEALKYLQSHTYDVILLDLNLNSESGYELLNEVDQTQTKVLIVTAKDTSYDVYRGFEEGAVDYIKKPFDPMELAYRVKIHLKPKRDYMYQFKHLKVNFRTAEVWIQDEPANLTAREYDLLEYFISNPNRILSKEQLYAQVWGYETGVDDNTLMVHIRTLRKKVELTPNTPELIQTARGKGYIYRGQLNE</sequence>
<dbReference type="AlphaFoldDB" id="A0A085UG28"/>
<evidence type="ECO:0000313" key="14">
    <source>
        <dbReference type="Proteomes" id="UP000195208"/>
    </source>
</evidence>
<dbReference type="Pfam" id="PF00072">
    <property type="entry name" value="Response_reg"/>
    <property type="match status" value="1"/>
</dbReference>
<feature type="domain" description="Response regulatory" evidence="10">
    <location>
        <begin position="4"/>
        <end position="117"/>
    </location>
</feature>
<dbReference type="GO" id="GO:0000976">
    <property type="term" value="F:transcription cis-regulatory region binding"/>
    <property type="evidence" value="ECO:0007669"/>
    <property type="project" value="TreeGrafter"/>
</dbReference>
<keyword evidence="14" id="KW-1185">Reference proteome</keyword>
<dbReference type="InterPro" id="IPR001867">
    <property type="entry name" value="OmpR/PhoB-type_DNA-bd"/>
</dbReference>
<dbReference type="PROSITE" id="PS51755">
    <property type="entry name" value="OMPR_PHOB"/>
    <property type="match status" value="1"/>
</dbReference>
<dbReference type="CDD" id="cd17574">
    <property type="entry name" value="REC_OmpR"/>
    <property type="match status" value="1"/>
</dbReference>
<dbReference type="InterPro" id="IPR011006">
    <property type="entry name" value="CheY-like_superfamily"/>
</dbReference>
<evidence type="ECO:0000313" key="12">
    <source>
        <dbReference type="EMBL" id="NJI01395.1"/>
    </source>
</evidence>
<dbReference type="RefSeq" id="WP_037565806.1">
    <property type="nucleotide sequence ID" value="NZ_CP009623.1"/>
</dbReference>
<keyword evidence="7" id="KW-0804">Transcription</keyword>
<proteinExistence type="predicted"/>
<dbReference type="eggNOG" id="COG0745">
    <property type="taxonomic scope" value="Bacteria"/>
</dbReference>
<dbReference type="InterPro" id="IPR036388">
    <property type="entry name" value="WH-like_DNA-bd_sf"/>
</dbReference>
<dbReference type="PROSITE" id="PS50110">
    <property type="entry name" value="RESPONSE_REGULATORY"/>
    <property type="match status" value="1"/>
</dbReference>
<gene>
    <name evidence="13" type="ORF">B9M88_10125</name>
    <name evidence="12" type="ORF">GLV84_00645</name>
</gene>
<evidence type="ECO:0000256" key="2">
    <source>
        <dbReference type="ARBA" id="ARBA00022490"/>
    </source>
</evidence>
<feature type="DNA-binding region" description="OmpR/PhoB-type" evidence="9">
    <location>
        <begin position="122"/>
        <end position="221"/>
    </location>
</feature>
<feature type="modified residue" description="4-aspartylphosphate" evidence="8">
    <location>
        <position position="54"/>
    </location>
</feature>
<evidence type="ECO:0000256" key="6">
    <source>
        <dbReference type="ARBA" id="ARBA00023125"/>
    </source>
</evidence>
<evidence type="ECO:0000256" key="8">
    <source>
        <dbReference type="PROSITE-ProRule" id="PRU00169"/>
    </source>
</evidence>
<dbReference type="Pfam" id="PF00486">
    <property type="entry name" value="Trans_reg_C"/>
    <property type="match status" value="1"/>
</dbReference>
<dbReference type="EMBL" id="NEFX01000019">
    <property type="protein sequence ID" value="OTW30386.1"/>
    <property type="molecule type" value="Genomic_DNA"/>
</dbReference>
<dbReference type="SUPFAM" id="SSF46894">
    <property type="entry name" value="C-terminal effector domain of the bipartite response regulators"/>
    <property type="match status" value="1"/>
</dbReference>
<dbReference type="SUPFAM" id="SSF52172">
    <property type="entry name" value="CheY-like"/>
    <property type="match status" value="1"/>
</dbReference>
<comment type="caution">
    <text evidence="12">The sequence shown here is derived from an EMBL/GenBank/DDBJ whole genome shotgun (WGS) entry which is preliminary data.</text>
</comment>
<keyword evidence="5" id="KW-0805">Transcription regulation</keyword>
<evidence type="ECO:0000313" key="15">
    <source>
        <dbReference type="Proteomes" id="UP000646308"/>
    </source>
</evidence>
<dbReference type="InterPro" id="IPR001789">
    <property type="entry name" value="Sig_transdc_resp-reg_receiver"/>
</dbReference>
<reference evidence="13 14" key="1">
    <citation type="submission" date="2017-04" db="EMBL/GenBank/DDBJ databases">
        <title>Staphylococcus agnetis, a potential pathogen in the broiler production.</title>
        <authorList>
            <person name="Poulsen L."/>
        </authorList>
    </citation>
    <scope>NUCLEOTIDE SEQUENCE [LARGE SCALE GENOMIC DNA]</scope>
    <source>
        <strain evidence="13 14">723_310714_2_2_spleen</strain>
    </source>
</reference>
<dbReference type="KEGG" id="sagq:EP23_08535"/>
<evidence type="ECO:0000256" key="9">
    <source>
        <dbReference type="PROSITE-ProRule" id="PRU01091"/>
    </source>
</evidence>
<name>A0A085UG28_9STAP</name>
<dbReference type="PANTHER" id="PTHR48111">
    <property type="entry name" value="REGULATOR OF RPOS"/>
    <property type="match status" value="1"/>
</dbReference>
<dbReference type="GO" id="GO:0006355">
    <property type="term" value="P:regulation of DNA-templated transcription"/>
    <property type="evidence" value="ECO:0007669"/>
    <property type="project" value="InterPro"/>
</dbReference>
<evidence type="ECO:0000256" key="4">
    <source>
        <dbReference type="ARBA" id="ARBA00023012"/>
    </source>
</evidence>
<keyword evidence="4" id="KW-0902">Two-component regulatory system</keyword>
<dbReference type="FunFam" id="1.10.10.10:FF:000018">
    <property type="entry name" value="DNA-binding response regulator ResD"/>
    <property type="match status" value="1"/>
</dbReference>
<evidence type="ECO:0000259" key="10">
    <source>
        <dbReference type="PROSITE" id="PS50110"/>
    </source>
</evidence>
<dbReference type="PANTHER" id="PTHR48111:SF52">
    <property type="entry name" value="TRANSCRIPTIONAL REGULATORY PROTEIN YVRH"/>
    <property type="match status" value="1"/>
</dbReference>
<dbReference type="Proteomes" id="UP000646308">
    <property type="component" value="Unassembled WGS sequence"/>
</dbReference>
<evidence type="ECO:0000256" key="7">
    <source>
        <dbReference type="ARBA" id="ARBA00023163"/>
    </source>
</evidence>
<dbReference type="GO" id="GO:0000156">
    <property type="term" value="F:phosphorelay response regulator activity"/>
    <property type="evidence" value="ECO:0007669"/>
    <property type="project" value="TreeGrafter"/>
</dbReference>
<evidence type="ECO:0000256" key="1">
    <source>
        <dbReference type="ARBA" id="ARBA00004496"/>
    </source>
</evidence>
<evidence type="ECO:0000313" key="13">
    <source>
        <dbReference type="EMBL" id="OTW30386.1"/>
    </source>
</evidence>
<evidence type="ECO:0000256" key="3">
    <source>
        <dbReference type="ARBA" id="ARBA00022553"/>
    </source>
</evidence>
<evidence type="ECO:0000256" key="5">
    <source>
        <dbReference type="ARBA" id="ARBA00023015"/>
    </source>
</evidence>
<dbReference type="InterPro" id="IPR039420">
    <property type="entry name" value="WalR-like"/>
</dbReference>
<protein>
    <submittedName>
        <fullName evidence="12 13">Response regulator</fullName>
    </submittedName>
</protein>
<accession>A0A085UG28</accession>
<dbReference type="GeneID" id="57692637"/>
<dbReference type="CDD" id="cd00383">
    <property type="entry name" value="trans_reg_C"/>
    <property type="match status" value="1"/>
</dbReference>
<dbReference type="EMBL" id="WMFL01000013">
    <property type="protein sequence ID" value="NJI01395.1"/>
    <property type="molecule type" value="Genomic_DNA"/>
</dbReference>
<dbReference type="OrthoDB" id="9790442at2"/>
<dbReference type="SMART" id="SM00862">
    <property type="entry name" value="Trans_reg_C"/>
    <property type="match status" value="1"/>
</dbReference>
<dbReference type="GO" id="GO:0005829">
    <property type="term" value="C:cytosol"/>
    <property type="evidence" value="ECO:0007669"/>
    <property type="project" value="TreeGrafter"/>
</dbReference>